<dbReference type="InterPro" id="IPR035986">
    <property type="entry name" value="PKD_dom_sf"/>
</dbReference>
<proteinExistence type="predicted"/>
<sequence length="888" mass="96098">MNIRLTLFIAAIVCLHTSTAFGIWNYERPADSTPALMGCWSDGTTSYAVGFNGAAFCHEGGTWKDISDDTLADAALFAVHGTASGDVYASGFRFGAPRFDSDNDGQINADDDSSRYGVIFRYNGSGWEELNTLFGPESQFFASSFTGLWTDENGVVYVAGGKKRSFYDNSPVGILLAYDGASFSPLVGASYQWPNMNTIWGSESSAYVSCAAGLVVKVDTHSRVATPLKTAGSGVNFRGVWKKPGGTLYAVAEATYGYILRYDETDGWQDMAIDKDERPPLLCIAGNDELLVAAGEYGKAYYLDTDVNIWKEMLTGTQNHINGLSVPTDGFLAATYLATDSTTTPTGALYRMTEKDPNTAYILADQPTGISADDPPSHEVILYDFALGDIWKREWVFNNGINAPVPSYGILYSSTPEGANTALEITGEGGEESNRELRIYPCSGCTPHVDVSEDVIRVTIRSGITTQNQIKTLLEESHAVSYVYPRHGTSPWVVSTKGFDSALLKGGRNDEDIYINEETSGDTYYLAVHRFKGYGTWEPKLTVYRENVAYLNGMIKIIGHRTTGTGTTVEIIDAGDDPASESAKGLLGGLIDITAPPGEKGNIEIKLISPSSTDEVTSTLSPLGNKLSVHIRNGITTIQAIIDHLNTLNDTIASASFKADSSLTEDSAAPWMEIYGSTVTLEGGTNHAVWAYNEDSNTVTLTMDSGITTTTDIAKALSDVKTDPEDNETRVFRKVKDLIPYTTWDTEKFTNTVTLTGIATEPAKTTVRVFNEDVLDFNHTPNEAKLSATVTFTDQSEAVLDIIRWQWDVFRPLDEGYETKASVTTETGTAEVTISDLGTYNIGLRATLKDGSTLTMVKDDALKITGKHAGDSSLDGANGCFIGAVSPW</sequence>
<keyword evidence="2" id="KW-1185">Reference proteome</keyword>
<dbReference type="SUPFAM" id="SSF49299">
    <property type="entry name" value="PKD domain"/>
    <property type="match status" value="1"/>
</dbReference>
<protein>
    <submittedName>
        <fullName evidence="1">Uncharacterized protein</fullName>
    </submittedName>
</protein>
<accession>A0A1G5FYL2</accession>
<dbReference type="InterPro" id="IPR013783">
    <property type="entry name" value="Ig-like_fold"/>
</dbReference>
<organism evidence="1 2">
    <name type="scientific">Desulfoluna spongiiphila</name>
    <dbReference type="NCBI Taxonomy" id="419481"/>
    <lineage>
        <taxon>Bacteria</taxon>
        <taxon>Pseudomonadati</taxon>
        <taxon>Thermodesulfobacteriota</taxon>
        <taxon>Desulfobacteria</taxon>
        <taxon>Desulfobacterales</taxon>
        <taxon>Desulfolunaceae</taxon>
        <taxon>Desulfoluna</taxon>
    </lineage>
</organism>
<dbReference type="AlphaFoldDB" id="A0A1G5FYL2"/>
<dbReference type="SUPFAM" id="SSF63829">
    <property type="entry name" value="Calcium-dependent phosphotriesterase"/>
    <property type="match status" value="1"/>
</dbReference>
<evidence type="ECO:0000313" key="1">
    <source>
        <dbReference type="EMBL" id="SCY43658.1"/>
    </source>
</evidence>
<dbReference type="STRING" id="419481.SAMN05216233_10947"/>
<dbReference type="Gene3D" id="2.60.40.10">
    <property type="entry name" value="Immunoglobulins"/>
    <property type="match status" value="1"/>
</dbReference>
<evidence type="ECO:0000313" key="2">
    <source>
        <dbReference type="Proteomes" id="UP000198870"/>
    </source>
</evidence>
<dbReference type="Proteomes" id="UP000198870">
    <property type="component" value="Unassembled WGS sequence"/>
</dbReference>
<reference evidence="1 2" key="1">
    <citation type="submission" date="2016-10" db="EMBL/GenBank/DDBJ databases">
        <authorList>
            <person name="de Groot N.N."/>
        </authorList>
    </citation>
    <scope>NUCLEOTIDE SEQUENCE [LARGE SCALE GENOMIC DNA]</scope>
    <source>
        <strain evidence="1 2">AA1</strain>
    </source>
</reference>
<dbReference type="EMBL" id="FMUX01000009">
    <property type="protein sequence ID" value="SCY43658.1"/>
    <property type="molecule type" value="Genomic_DNA"/>
</dbReference>
<name>A0A1G5FYL2_9BACT</name>
<gene>
    <name evidence="1" type="ORF">SAMN05216233_10947</name>
</gene>
<dbReference type="RefSeq" id="WP_092211120.1">
    <property type="nucleotide sequence ID" value="NZ_FMUX01000009.1"/>
</dbReference>